<dbReference type="EMBL" id="QLYR01000009">
    <property type="protein sequence ID" value="RAQ22753.1"/>
    <property type="molecule type" value="Genomic_DNA"/>
</dbReference>
<dbReference type="GO" id="GO:0050897">
    <property type="term" value="F:cobalt ion binding"/>
    <property type="evidence" value="ECO:0007669"/>
    <property type="project" value="TreeGrafter"/>
</dbReference>
<evidence type="ECO:0000313" key="2">
    <source>
        <dbReference type="EMBL" id="RAQ22753.1"/>
    </source>
</evidence>
<protein>
    <recommendedName>
        <fullName evidence="1">UVR domain-containing protein</fullName>
    </recommendedName>
</protein>
<dbReference type="PROSITE" id="PS50151">
    <property type="entry name" value="UVR"/>
    <property type="match status" value="1"/>
</dbReference>
<keyword evidence="3" id="KW-1185">Reference proteome</keyword>
<dbReference type="AlphaFoldDB" id="A0A328UE99"/>
<dbReference type="GO" id="GO:0008270">
    <property type="term" value="F:zinc ion binding"/>
    <property type="evidence" value="ECO:0007669"/>
    <property type="project" value="TreeGrafter"/>
</dbReference>
<evidence type="ECO:0000313" key="3">
    <source>
        <dbReference type="Proteomes" id="UP000249377"/>
    </source>
</evidence>
<organism evidence="2 3">
    <name type="scientific">Hydrogeniiclostridium mannosilyticum</name>
    <dbReference type="NCBI Taxonomy" id="2764322"/>
    <lineage>
        <taxon>Bacteria</taxon>
        <taxon>Bacillati</taxon>
        <taxon>Bacillota</taxon>
        <taxon>Clostridia</taxon>
        <taxon>Eubacteriales</taxon>
        <taxon>Acutalibacteraceae</taxon>
        <taxon>Hydrogeniiclostridium</taxon>
    </lineage>
</organism>
<name>A0A328UE99_9FIRM</name>
<gene>
    <name evidence="2" type="ORF">DPQ25_11475</name>
</gene>
<dbReference type="Proteomes" id="UP000249377">
    <property type="component" value="Unassembled WGS sequence"/>
</dbReference>
<dbReference type="GO" id="GO:0046870">
    <property type="term" value="F:cadmium ion binding"/>
    <property type="evidence" value="ECO:0007669"/>
    <property type="project" value="TreeGrafter"/>
</dbReference>
<dbReference type="GO" id="GO:1990170">
    <property type="term" value="P:stress response to cadmium ion"/>
    <property type="evidence" value="ECO:0007669"/>
    <property type="project" value="TreeGrafter"/>
</dbReference>
<dbReference type="PIRSF" id="PIRSF015034">
    <property type="entry name" value="YacH"/>
    <property type="match status" value="1"/>
</dbReference>
<comment type="caution">
    <text evidence="2">The sequence shown here is derived from an EMBL/GenBank/DDBJ whole genome shotgun (WGS) entry which is preliminary data.</text>
</comment>
<proteinExistence type="predicted"/>
<dbReference type="Pfam" id="PF02151">
    <property type="entry name" value="UVR"/>
    <property type="match status" value="1"/>
</dbReference>
<accession>A0A328UE99</accession>
<dbReference type="InterPro" id="IPR025542">
    <property type="entry name" value="YacH"/>
</dbReference>
<dbReference type="RefSeq" id="WP_112333317.1">
    <property type="nucleotide sequence ID" value="NZ_JADPHD010000002.1"/>
</dbReference>
<feature type="domain" description="UVR" evidence="1">
    <location>
        <begin position="123"/>
        <end position="158"/>
    </location>
</feature>
<dbReference type="PANTHER" id="PTHR38430">
    <property type="entry name" value="PROTEIN-ARGININE KINASE ACTIVATOR PROTEIN"/>
    <property type="match status" value="1"/>
</dbReference>
<dbReference type="GO" id="GO:0005507">
    <property type="term" value="F:copper ion binding"/>
    <property type="evidence" value="ECO:0007669"/>
    <property type="project" value="TreeGrafter"/>
</dbReference>
<evidence type="ECO:0000259" key="1">
    <source>
        <dbReference type="PROSITE" id="PS50151"/>
    </source>
</evidence>
<dbReference type="InterPro" id="IPR001943">
    <property type="entry name" value="UVR_dom"/>
</dbReference>
<sequence>MKCQMCGRNPATTHIKTLVNGAVGEYSLCAECARRLGYRNLFADLSRGLELLGMQDNTRPQAAEQCTCGATFQDIVRTGRVGCAECYRTFYHQLLPVIRKLHGETVHRGKTPGGALPQMLQQKELAAQKKELLQRAIELENFEEAAVLRDEIRQLEGGQKDGSKGKMV</sequence>
<dbReference type="Gene3D" id="4.10.860.10">
    <property type="entry name" value="UVR domain"/>
    <property type="match status" value="1"/>
</dbReference>
<reference evidence="2 3" key="1">
    <citation type="submission" date="2018-06" db="EMBL/GenBank/DDBJ databases">
        <title>Noncontiguous genome sequence of Ruminococcaceae bacterium ASD2818.</title>
        <authorList>
            <person name="Chaplin A.V."/>
            <person name="Sokolova S.R."/>
            <person name="Kochetkova T.O."/>
            <person name="Goltsov A.Y."/>
            <person name="Trofimov D.Y."/>
            <person name="Efimov B.A."/>
        </authorList>
    </citation>
    <scope>NUCLEOTIDE SEQUENCE [LARGE SCALE GENOMIC DNA]</scope>
    <source>
        <strain evidence="2 3">ASD2818</strain>
    </source>
</reference>
<dbReference type="GO" id="GO:1990169">
    <property type="term" value="P:stress response to copper ion"/>
    <property type="evidence" value="ECO:0007669"/>
    <property type="project" value="TreeGrafter"/>
</dbReference>
<dbReference type="PANTHER" id="PTHR38430:SF1">
    <property type="entry name" value="PROTEIN-ARGININE KINASE ACTIVATOR PROTEIN"/>
    <property type="match status" value="1"/>
</dbReference>